<accession>A0A4S3JT06</accession>
<keyword evidence="2 6" id="KW-0812">Transmembrane</keyword>
<sequence>MTPLLSIASSFVRWIRLKIYQYEVTFAVYMLTPTEKFIFSMVICNLRRINGCHYSKLMLTIVTTADSILLTLISMILTAIYVYLPDHLRTVYSHLYYYWAGERPFISSNLPSLSSVFRESGTQALEVVYETAKSAAATGAEPIAEL</sequence>
<dbReference type="EMBL" id="SOSA01000051">
    <property type="protein sequence ID" value="THC98168.1"/>
    <property type="molecule type" value="Genomic_DNA"/>
</dbReference>
<dbReference type="AlphaFoldDB" id="A0A4S3JT06"/>
<gene>
    <name evidence="7" type="ORF">EYZ11_002324</name>
</gene>
<evidence type="ECO:0000256" key="5">
    <source>
        <dbReference type="ARBA" id="ARBA00023136"/>
    </source>
</evidence>
<protein>
    <submittedName>
        <fullName evidence="7">Uncharacterized protein</fullName>
    </submittedName>
</protein>
<evidence type="ECO:0000256" key="1">
    <source>
        <dbReference type="ARBA" id="ARBA00004477"/>
    </source>
</evidence>
<reference evidence="7 8" key="1">
    <citation type="submission" date="2019-03" db="EMBL/GenBank/DDBJ databases">
        <title>The genome sequence of a newly discovered highly antifungal drug resistant Aspergillus species, Aspergillus tanneri NIH 1004.</title>
        <authorList>
            <person name="Mounaud S."/>
            <person name="Singh I."/>
            <person name="Joardar V."/>
            <person name="Pakala S."/>
            <person name="Pakala S."/>
            <person name="Venepally P."/>
            <person name="Hoover J."/>
            <person name="Nierman W."/>
            <person name="Chung J."/>
            <person name="Losada L."/>
        </authorList>
    </citation>
    <scope>NUCLEOTIDE SEQUENCE [LARGE SCALE GENOMIC DNA]</scope>
    <source>
        <strain evidence="7 8">NIH1004</strain>
    </source>
</reference>
<dbReference type="GO" id="GO:0005789">
    <property type="term" value="C:endoplasmic reticulum membrane"/>
    <property type="evidence" value="ECO:0007669"/>
    <property type="project" value="UniProtKB-SubCell"/>
</dbReference>
<evidence type="ECO:0000313" key="7">
    <source>
        <dbReference type="EMBL" id="THC98168.1"/>
    </source>
</evidence>
<evidence type="ECO:0000256" key="6">
    <source>
        <dbReference type="SAM" id="Phobius"/>
    </source>
</evidence>
<comment type="subcellular location">
    <subcellularLocation>
        <location evidence="1">Endoplasmic reticulum membrane</location>
        <topology evidence="1">Multi-pass membrane protein</topology>
    </subcellularLocation>
</comment>
<dbReference type="VEuPathDB" id="FungiDB:EYZ11_002324"/>
<evidence type="ECO:0000256" key="3">
    <source>
        <dbReference type="ARBA" id="ARBA00022824"/>
    </source>
</evidence>
<evidence type="ECO:0000313" key="8">
    <source>
        <dbReference type="Proteomes" id="UP000308092"/>
    </source>
</evidence>
<comment type="caution">
    <text evidence="7">The sequence shown here is derived from an EMBL/GenBank/DDBJ whole genome shotgun (WGS) entry which is preliminary data.</text>
</comment>
<keyword evidence="5 6" id="KW-0472">Membrane</keyword>
<dbReference type="STRING" id="1220188.A0A4S3JT06"/>
<keyword evidence="4 6" id="KW-1133">Transmembrane helix</keyword>
<proteinExistence type="predicted"/>
<evidence type="ECO:0000256" key="2">
    <source>
        <dbReference type="ARBA" id="ARBA00022692"/>
    </source>
</evidence>
<dbReference type="Pfam" id="PF11779">
    <property type="entry name" value="SPT_ssu-like"/>
    <property type="match status" value="1"/>
</dbReference>
<feature type="transmembrane region" description="Helical" evidence="6">
    <location>
        <begin position="26"/>
        <end position="46"/>
    </location>
</feature>
<dbReference type="Proteomes" id="UP000308092">
    <property type="component" value="Unassembled WGS sequence"/>
</dbReference>
<keyword evidence="3" id="KW-0256">Endoplasmic reticulum</keyword>
<keyword evidence="8" id="KW-1185">Reference proteome</keyword>
<organism evidence="7 8">
    <name type="scientific">Aspergillus tanneri</name>
    <dbReference type="NCBI Taxonomy" id="1220188"/>
    <lineage>
        <taxon>Eukaryota</taxon>
        <taxon>Fungi</taxon>
        <taxon>Dikarya</taxon>
        <taxon>Ascomycota</taxon>
        <taxon>Pezizomycotina</taxon>
        <taxon>Eurotiomycetes</taxon>
        <taxon>Eurotiomycetidae</taxon>
        <taxon>Eurotiales</taxon>
        <taxon>Aspergillaceae</taxon>
        <taxon>Aspergillus</taxon>
        <taxon>Aspergillus subgen. Circumdati</taxon>
    </lineage>
</organism>
<name>A0A4S3JT06_9EURO</name>
<feature type="transmembrane region" description="Helical" evidence="6">
    <location>
        <begin position="58"/>
        <end position="84"/>
    </location>
</feature>
<evidence type="ECO:0000256" key="4">
    <source>
        <dbReference type="ARBA" id="ARBA00022989"/>
    </source>
</evidence>
<dbReference type="InterPro" id="IPR024512">
    <property type="entry name" value="Ser_palmitoyltrfase_ssu-like"/>
</dbReference>